<dbReference type="PANTHER" id="PTHR22948:SF29">
    <property type="entry name" value="FI02030P-RELATED"/>
    <property type="match status" value="1"/>
</dbReference>
<feature type="compositionally biased region" description="Polar residues" evidence="3">
    <location>
        <begin position="560"/>
        <end position="569"/>
    </location>
</feature>
<feature type="region of interest" description="Disordered" evidence="3">
    <location>
        <begin position="959"/>
        <end position="1079"/>
    </location>
</feature>
<dbReference type="SMART" id="SM00360">
    <property type="entry name" value="RRM"/>
    <property type="match status" value="2"/>
</dbReference>
<dbReference type="AlphaFoldDB" id="A0AA35SZJ8"/>
<dbReference type="SUPFAM" id="SSF54928">
    <property type="entry name" value="RNA-binding domain, RBD"/>
    <property type="match status" value="1"/>
</dbReference>
<name>A0AA35SZJ8_GEOBA</name>
<dbReference type="InterPro" id="IPR035437">
    <property type="entry name" value="SNase_OB-fold_sf"/>
</dbReference>
<dbReference type="GO" id="GO:0003723">
    <property type="term" value="F:RNA binding"/>
    <property type="evidence" value="ECO:0007669"/>
    <property type="project" value="UniProtKB-UniRule"/>
</dbReference>
<accession>A0AA35SZJ8</accession>
<dbReference type="Gene3D" id="3.30.70.330">
    <property type="match status" value="2"/>
</dbReference>
<keyword evidence="7" id="KW-1185">Reference proteome</keyword>
<dbReference type="Pfam" id="PF00567">
    <property type="entry name" value="TUDOR"/>
    <property type="match status" value="2"/>
</dbReference>
<feature type="compositionally biased region" description="Low complexity" evidence="3">
    <location>
        <begin position="470"/>
        <end position="486"/>
    </location>
</feature>
<dbReference type="FunFam" id="2.30.30.140:FF:000018">
    <property type="entry name" value="Serine/threonine-protein kinase 31"/>
    <property type="match status" value="1"/>
</dbReference>
<keyword evidence="2" id="KW-0175">Coiled coil</keyword>
<feature type="compositionally biased region" description="Basic and acidic residues" evidence="3">
    <location>
        <begin position="903"/>
        <end position="913"/>
    </location>
</feature>
<dbReference type="InterPro" id="IPR002999">
    <property type="entry name" value="Tudor"/>
</dbReference>
<evidence type="ECO:0000256" key="3">
    <source>
        <dbReference type="SAM" id="MobiDB-lite"/>
    </source>
</evidence>
<dbReference type="PROSITE" id="PS50304">
    <property type="entry name" value="TUDOR"/>
    <property type="match status" value="2"/>
</dbReference>
<dbReference type="CDD" id="cd20379">
    <property type="entry name" value="Tudor_dTUD-like"/>
    <property type="match status" value="1"/>
</dbReference>
<dbReference type="Gene3D" id="2.40.50.90">
    <property type="match status" value="2"/>
</dbReference>
<evidence type="ECO:0000313" key="6">
    <source>
        <dbReference type="EMBL" id="CAI8039035.1"/>
    </source>
</evidence>
<dbReference type="PROSITE" id="PS50102">
    <property type="entry name" value="RRM"/>
    <property type="match status" value="1"/>
</dbReference>
<proteinExistence type="predicted"/>
<dbReference type="Proteomes" id="UP001174909">
    <property type="component" value="Unassembled WGS sequence"/>
</dbReference>
<gene>
    <name evidence="6" type="ORF">GBAR_LOCUS21719</name>
</gene>
<feature type="compositionally biased region" description="Polar residues" evidence="3">
    <location>
        <begin position="880"/>
        <end position="900"/>
    </location>
</feature>
<feature type="compositionally biased region" description="Polar residues" evidence="3">
    <location>
        <begin position="496"/>
        <end position="510"/>
    </location>
</feature>
<feature type="compositionally biased region" description="Polar residues" evidence="3">
    <location>
        <begin position="959"/>
        <end position="1006"/>
    </location>
</feature>
<feature type="compositionally biased region" description="Polar residues" evidence="3">
    <location>
        <begin position="518"/>
        <end position="529"/>
    </location>
</feature>
<dbReference type="InterPro" id="IPR050621">
    <property type="entry name" value="Tudor_domain_containing"/>
</dbReference>
<dbReference type="PANTHER" id="PTHR22948">
    <property type="entry name" value="TUDOR DOMAIN CONTAINING PROTEIN"/>
    <property type="match status" value="1"/>
</dbReference>
<feature type="compositionally biased region" description="Polar residues" evidence="3">
    <location>
        <begin position="395"/>
        <end position="427"/>
    </location>
</feature>
<keyword evidence="1" id="KW-0694">RNA-binding</keyword>
<dbReference type="CDD" id="cd00590">
    <property type="entry name" value="RRM_SF"/>
    <property type="match status" value="1"/>
</dbReference>
<protein>
    <submittedName>
        <fullName evidence="6">Tudor domain-containing protein 1</fullName>
    </submittedName>
</protein>
<dbReference type="InterPro" id="IPR000504">
    <property type="entry name" value="RRM_dom"/>
</dbReference>
<feature type="region of interest" description="Disordered" evidence="3">
    <location>
        <begin position="386"/>
        <end position="589"/>
    </location>
</feature>
<feature type="domain" description="Tudor" evidence="5">
    <location>
        <begin position="683"/>
        <end position="745"/>
    </location>
</feature>
<sequence length="1249" mass="137801">MAEETSNGFPEKEAQGVTEIELLAQELTRAAENCSDTTLSELEKRKLKTEENYAAALDQIAANMAAWRSLLDEKEEELRQSVEETRARKMAAFAERESLFTGQINLARKLVADSGVSETSSRELLDEGPSLLTSLSSPLSPHHSHLTAHPGLGFCSNIHDYIVKALSMGMWVSGEDVMVGERVVVSAVGGLQPNGTFWVRCVTSNPWKLEYALQYISDSLSEVPQSCDPLEECLPGQLCVGRFSQDGRWYRAVVTSLPSPGVAKYFFLDHGGSEEAPLSSLYPLPDRFRALPFQMIHVRLTSDLSIDFNTREMRWSFTDCTHNKHLVADVLGRSEVDKAGPVYLIRLEDHTQEQVFDVGKILVTAARVKEPTSKFKSRDIRFTEKMATPTTTTTANVITQRETPPNDVVPSSQQNGEERTIQISSDPPTEAMNDEREVGGASQSLAPPSDVHTVPPSLVTHGTSPPPSTVSPSQTTPQLQSDSSSPPRLPTPSPLVTGSPNSQRSTSALQTEGGLDSVPNSDTTPNDSGTDMFLPTDDSRDSIPPQDIPDLNSIPHSKDPPTSSDSGVSPHSIPLTKESQTGTKPGPLQLDEVEGVLRNAGVANDDKDQAGEDEVVEAVENIHPSVKIGVRLEVEIVTELSAEGSFWCQLVLSSEIGASYDRLQETLQVGAGRGDNEAFTPVFYHEGELCTARFSEDEDWYRARIERVCPGAPLMTFTVRYIDFGNSEERQQHELIPLGSKFKLLPPRAIHCNIATTDHVTFTREECEKFDDVTTTEGLSIEVLAVKEEFRQPVSVRLFKTHTNNPPVEVMELMFTAGKPAVKPVPRRQWSSSTDLETQTIGHVADWASHMEDQPEDSVFLTLPGHESSRETTPLAREATPTNDITSSSQREVTTNQRADSNLLREPKETRLTTRKEVRLRETTPTMPTETTPNIRREAMSRETTPTVQRKTTPIIQQNTTFRQQTASPVATVTSARSVTPQRETTPTHQEATPTQWAPLRSSNFLQRVPPSSRDSSRPRQARLDLSRAKHSIMSSLGGAKTVPRPLRHDDSEGSPNLRRTRHSRQDHANPHGKLYVKCPTEDMSDSKIKELFGRYGDVLDLDPHTTDSSIVYVTMDVKGAEEVVANLNGYQTSPGHRLVVEKYRARSPSPPPQPPAAASALADLAGVDHVKLFVKNMSADHNPANLRTVFSRYGQVLKMVSDPKRKNVTYIFMDAEGGTKAVNNLHGKAISKNGKPLVVEPSYDPRNR</sequence>
<dbReference type="SUPFAM" id="SSF63748">
    <property type="entry name" value="Tudor/PWWP/MBT"/>
    <property type="match status" value="2"/>
</dbReference>
<evidence type="ECO:0000259" key="4">
    <source>
        <dbReference type="PROSITE" id="PS50102"/>
    </source>
</evidence>
<feature type="compositionally biased region" description="Basic and acidic residues" evidence="3">
    <location>
        <begin position="1015"/>
        <end position="1028"/>
    </location>
</feature>
<organism evidence="6 7">
    <name type="scientific">Geodia barretti</name>
    <name type="common">Barrett's horny sponge</name>
    <dbReference type="NCBI Taxonomy" id="519541"/>
    <lineage>
        <taxon>Eukaryota</taxon>
        <taxon>Metazoa</taxon>
        <taxon>Porifera</taxon>
        <taxon>Demospongiae</taxon>
        <taxon>Heteroscleromorpha</taxon>
        <taxon>Tetractinellida</taxon>
        <taxon>Astrophorina</taxon>
        <taxon>Geodiidae</taxon>
        <taxon>Geodia</taxon>
    </lineage>
</organism>
<dbReference type="InterPro" id="IPR012677">
    <property type="entry name" value="Nucleotide-bd_a/b_plait_sf"/>
</dbReference>
<evidence type="ECO:0000256" key="2">
    <source>
        <dbReference type="SAM" id="Coils"/>
    </source>
</evidence>
<reference evidence="6" key="1">
    <citation type="submission" date="2023-03" db="EMBL/GenBank/DDBJ databases">
        <authorList>
            <person name="Steffen K."/>
            <person name="Cardenas P."/>
        </authorList>
    </citation>
    <scope>NUCLEOTIDE SEQUENCE</scope>
</reference>
<dbReference type="SMART" id="SM00333">
    <property type="entry name" value="TUDOR"/>
    <property type="match status" value="2"/>
</dbReference>
<feature type="region of interest" description="Disordered" evidence="3">
    <location>
        <begin position="864"/>
        <end position="913"/>
    </location>
</feature>
<dbReference type="Gene3D" id="2.30.30.140">
    <property type="match status" value="2"/>
</dbReference>
<dbReference type="EMBL" id="CASHTH010003024">
    <property type="protein sequence ID" value="CAI8039035.1"/>
    <property type="molecule type" value="Genomic_DNA"/>
</dbReference>
<comment type="caution">
    <text evidence="6">The sequence shown here is derived from an EMBL/GenBank/DDBJ whole genome shotgun (WGS) entry which is preliminary data.</text>
</comment>
<evidence type="ECO:0000256" key="1">
    <source>
        <dbReference type="PROSITE-ProRule" id="PRU00176"/>
    </source>
</evidence>
<feature type="domain" description="Tudor" evidence="5">
    <location>
        <begin position="232"/>
        <end position="291"/>
    </location>
</feature>
<feature type="coiled-coil region" evidence="2">
    <location>
        <begin position="39"/>
        <end position="88"/>
    </location>
</feature>
<dbReference type="InterPro" id="IPR035979">
    <property type="entry name" value="RBD_domain_sf"/>
</dbReference>
<feature type="domain" description="RRM" evidence="4">
    <location>
        <begin position="1171"/>
        <end position="1245"/>
    </location>
</feature>
<evidence type="ECO:0000313" key="7">
    <source>
        <dbReference type="Proteomes" id="UP001174909"/>
    </source>
</evidence>
<evidence type="ECO:0000259" key="5">
    <source>
        <dbReference type="PROSITE" id="PS50304"/>
    </source>
</evidence>